<keyword evidence="1" id="KW-0677">Repeat</keyword>
<protein>
    <submittedName>
        <fullName evidence="3">NHL repeat-containing protein 2</fullName>
    </submittedName>
</protein>
<dbReference type="EMBL" id="LR788459">
    <property type="protein sequence ID" value="CAB3264321.1"/>
    <property type="molecule type" value="mRNA"/>
</dbReference>
<dbReference type="Gene3D" id="2.40.10.500">
    <property type="match status" value="1"/>
</dbReference>
<accession>A0A6F9DMA3</accession>
<dbReference type="CDD" id="cd14951">
    <property type="entry name" value="NHL-2_like"/>
    <property type="match status" value="1"/>
</dbReference>
<dbReference type="Pfam" id="PF13905">
    <property type="entry name" value="Thioredoxin_8"/>
    <property type="match status" value="1"/>
</dbReference>
<proteinExistence type="evidence at transcript level"/>
<feature type="domain" description="Thioredoxin" evidence="2">
    <location>
        <begin position="34"/>
        <end position="181"/>
    </location>
</feature>
<dbReference type="PANTHER" id="PTHR46388">
    <property type="entry name" value="NHL REPEAT-CONTAINING PROTEIN 2"/>
    <property type="match status" value="1"/>
</dbReference>
<dbReference type="PROSITE" id="PS51352">
    <property type="entry name" value="THIOREDOXIN_2"/>
    <property type="match status" value="1"/>
</dbReference>
<dbReference type="InterPro" id="IPR013766">
    <property type="entry name" value="Thioredoxin_domain"/>
</dbReference>
<dbReference type="Gene3D" id="2.120.10.30">
    <property type="entry name" value="TolB, C-terminal domain"/>
    <property type="match status" value="2"/>
</dbReference>
<dbReference type="InterPro" id="IPR011042">
    <property type="entry name" value="6-blade_b-propeller_TolB-like"/>
</dbReference>
<dbReference type="SMART" id="SM00135">
    <property type="entry name" value="LY"/>
    <property type="match status" value="3"/>
</dbReference>
<dbReference type="Pfam" id="PF01436">
    <property type="entry name" value="NHL"/>
    <property type="match status" value="2"/>
</dbReference>
<dbReference type="InterPro" id="IPR012336">
    <property type="entry name" value="Thioredoxin-like_fold"/>
</dbReference>
<sequence length="734" mass="81718">MEKLEHNSLHLAKQIQDSEPHLKSNLIIQYLKDQDFAYKFPDIPTECQWINASEEFSSIDLDGKVVLLDFFTYCCINCIHMFPFLHKLESEYSVKDGFVVVGVHSAKFPNEKDTNNIKHALQRYNILHPVLNDSKIEMWNLLNVSCWPTLIVLNPRKEVLLSLPGESYANVVKLFIDEAMKFYSNSLSHHLIPFVSSTDVDLGMASEQLVKLQFPSKVAISKENYLAIADTGNHRVIICLNNGTVQYVVGTGNPGQIDGNFKTAQFNAPHGLAWNTANSLFVADCENHLIRKIDLTVKRVVTVVGVGKQSNDLEGGKLGTEQGISSPWALQVGGSPKFPDQENILYIAMPGVHQIWAFFLKNADWQKGTEHEMMTCLRFAGSGQEENRNNSYPHKAGFAQPSGLAVDSANHKMYVADSESSTIRKVNLSNGAVEAVVGGHFDPMNLFAYGDVDGKARDAKLQHPLGVAWDHKRSRLYVADSYNHKIKVVDPAKKMCTTILGPTPNKQVEEDLYPNGFPAVELNEPGGTAVDKTCSRLYVADTNNHRILVVDLNEGTVNEVVLSFDVTETDGVKSDSDVIQYSPIVNKKRAFVKEFLCCDVASHQDIRIEFKVKGMHLTEEAPSSWQVSVRIQDRDPVLVTQGTFTAIDADFKTLLSVPQMLSTLITTQNNTFLKQQEKLAVVLTVEANLYYCLEDAKVCSLKGVVCNVPLIIFPEVESTNTDVVLQLNVAQILK</sequence>
<gene>
    <name evidence="3" type="primary">Nhlrc2</name>
</gene>
<evidence type="ECO:0000256" key="1">
    <source>
        <dbReference type="ARBA" id="ARBA00022737"/>
    </source>
</evidence>
<evidence type="ECO:0000259" key="2">
    <source>
        <dbReference type="PROSITE" id="PS51352"/>
    </source>
</evidence>
<dbReference type="SUPFAM" id="SSF101898">
    <property type="entry name" value="NHL repeat"/>
    <property type="match status" value="1"/>
</dbReference>
<reference evidence="3" key="1">
    <citation type="submission" date="2020-04" db="EMBL/GenBank/DDBJ databases">
        <authorList>
            <person name="Neveu A P."/>
        </authorList>
    </citation>
    <scope>NUCLEOTIDE SEQUENCE</scope>
    <source>
        <tissue evidence="3">Whole embryo</tissue>
    </source>
</reference>
<dbReference type="Gene3D" id="3.40.30.10">
    <property type="entry name" value="Glutaredoxin"/>
    <property type="match status" value="1"/>
</dbReference>
<dbReference type="AlphaFoldDB" id="A0A6F9DMA3"/>
<dbReference type="InterPro" id="IPR036249">
    <property type="entry name" value="Thioredoxin-like_sf"/>
</dbReference>
<evidence type="ECO:0000313" key="3">
    <source>
        <dbReference type="EMBL" id="CAB3264321.1"/>
    </source>
</evidence>
<name>A0A6F9DMA3_9ASCI</name>
<organism evidence="3">
    <name type="scientific">Phallusia mammillata</name>
    <dbReference type="NCBI Taxonomy" id="59560"/>
    <lineage>
        <taxon>Eukaryota</taxon>
        <taxon>Metazoa</taxon>
        <taxon>Chordata</taxon>
        <taxon>Tunicata</taxon>
        <taxon>Ascidiacea</taxon>
        <taxon>Phlebobranchia</taxon>
        <taxon>Ascidiidae</taxon>
        <taxon>Phallusia</taxon>
    </lineage>
</organism>
<dbReference type="PANTHER" id="PTHR46388:SF2">
    <property type="entry name" value="NHL REPEAT-CONTAINING PROTEIN 2"/>
    <property type="match status" value="1"/>
</dbReference>
<dbReference type="InterPro" id="IPR045302">
    <property type="entry name" value="NHL2_NHL_rpt_dom"/>
</dbReference>
<dbReference type="SUPFAM" id="SSF52833">
    <property type="entry name" value="Thioredoxin-like"/>
    <property type="match status" value="1"/>
</dbReference>
<dbReference type="InterPro" id="IPR000033">
    <property type="entry name" value="LDLR_classB_rpt"/>
</dbReference>
<dbReference type="InterPro" id="IPR001258">
    <property type="entry name" value="NHL_repeat"/>
</dbReference>